<accession>A0A226X474</accession>
<organism evidence="1 2">
    <name type="scientific">Caballeronia sordidicola</name>
    <name type="common">Burkholderia sordidicola</name>
    <dbReference type="NCBI Taxonomy" id="196367"/>
    <lineage>
        <taxon>Bacteria</taxon>
        <taxon>Pseudomonadati</taxon>
        <taxon>Pseudomonadota</taxon>
        <taxon>Betaproteobacteria</taxon>
        <taxon>Burkholderiales</taxon>
        <taxon>Burkholderiaceae</taxon>
        <taxon>Caballeronia</taxon>
    </lineage>
</organism>
<sequence>MRHYLDLLAKITGLQRQFLRTWAMGALTTLRDELQPGHYFDHAPILEMVFHLRNGNAHGNRFHINKWVRSNSKSQSP</sequence>
<comment type="caution">
    <text evidence="1">The sequence shown here is derived from an EMBL/GenBank/DDBJ whole genome shotgun (WGS) entry which is preliminary data.</text>
</comment>
<dbReference type="EMBL" id="MTHB01000072">
    <property type="protein sequence ID" value="OXC78252.1"/>
    <property type="molecule type" value="Genomic_DNA"/>
</dbReference>
<evidence type="ECO:0000313" key="1">
    <source>
        <dbReference type="EMBL" id="OXC78252.1"/>
    </source>
</evidence>
<evidence type="ECO:0000313" key="2">
    <source>
        <dbReference type="Proteomes" id="UP000214720"/>
    </source>
</evidence>
<proteinExistence type="predicted"/>
<dbReference type="AlphaFoldDB" id="A0A226X474"/>
<gene>
    <name evidence="1" type="ORF">BSU04_12785</name>
</gene>
<reference evidence="2" key="1">
    <citation type="submission" date="2017-01" db="EMBL/GenBank/DDBJ databases">
        <title>Genome Analysis of Deinococcus marmoris KOPRI26562.</title>
        <authorList>
            <person name="Kim J.H."/>
            <person name="Oh H.-M."/>
        </authorList>
    </citation>
    <scope>NUCLEOTIDE SEQUENCE [LARGE SCALE GENOMIC DNA]</scope>
    <source>
        <strain evidence="2">PAMC 26633</strain>
    </source>
</reference>
<protein>
    <submittedName>
        <fullName evidence="1">Uncharacterized protein</fullName>
    </submittedName>
</protein>
<dbReference type="Proteomes" id="UP000214720">
    <property type="component" value="Unassembled WGS sequence"/>
</dbReference>
<name>A0A226X474_CABSO</name>